<dbReference type="PANTHER" id="PTHR23088">
    <property type="entry name" value="NITRILASE-RELATED"/>
    <property type="match status" value="1"/>
</dbReference>
<organism evidence="4 5">
    <name type="scientific">Alteromonas macleodii</name>
    <name type="common">Pseudoalteromonas macleodii</name>
    <dbReference type="NCBI Taxonomy" id="28108"/>
    <lineage>
        <taxon>Bacteria</taxon>
        <taxon>Pseudomonadati</taxon>
        <taxon>Pseudomonadota</taxon>
        <taxon>Gammaproteobacteria</taxon>
        <taxon>Alteromonadales</taxon>
        <taxon>Alteromonadaceae</taxon>
        <taxon>Alteromonas/Salinimonas group</taxon>
        <taxon>Alteromonas</taxon>
    </lineage>
</organism>
<dbReference type="Proteomes" id="UP000509458">
    <property type="component" value="Chromosome"/>
</dbReference>
<dbReference type="GO" id="GO:0016811">
    <property type="term" value="F:hydrolase activity, acting on carbon-nitrogen (but not peptide) bonds, in linear amides"/>
    <property type="evidence" value="ECO:0007669"/>
    <property type="project" value="InterPro"/>
</dbReference>
<dbReference type="PROSITE" id="PS01227">
    <property type="entry name" value="UPF0012"/>
    <property type="match status" value="1"/>
</dbReference>
<dbReference type="PROSITE" id="PS50263">
    <property type="entry name" value="CN_HYDROLASE"/>
    <property type="match status" value="1"/>
</dbReference>
<dbReference type="InterPro" id="IPR045254">
    <property type="entry name" value="Nit1/2_C-N_Hydrolase"/>
</dbReference>
<protein>
    <submittedName>
        <fullName evidence="4">Amidohydrolase</fullName>
    </submittedName>
</protein>
<name>A0A6T9XVG5_ALTMA</name>
<dbReference type="RefSeq" id="WP_179982061.1">
    <property type="nucleotide sequence ID" value="NZ_LR812090.1"/>
</dbReference>
<dbReference type="PANTHER" id="PTHR23088:SF27">
    <property type="entry name" value="DEAMINATED GLUTATHIONE AMIDASE"/>
    <property type="match status" value="1"/>
</dbReference>
<dbReference type="Pfam" id="PF00795">
    <property type="entry name" value="CN_hydrolase"/>
    <property type="match status" value="1"/>
</dbReference>
<dbReference type="Gene3D" id="3.60.110.10">
    <property type="entry name" value="Carbon-nitrogen hydrolase"/>
    <property type="match status" value="1"/>
</dbReference>
<keyword evidence="2 4" id="KW-0378">Hydrolase</keyword>
<reference evidence="4 5" key="1">
    <citation type="submission" date="2020-06" db="EMBL/GenBank/DDBJ databases">
        <authorList>
            <person name="Duchaud E."/>
        </authorList>
    </citation>
    <scope>NUCLEOTIDE SEQUENCE [LARGE SCALE GENOMIC DNA]</scope>
    <source>
        <strain evidence="4">Alteromonas fortis</strain>
    </source>
</reference>
<gene>
    <name evidence="4" type="ORF">ALFOR1_10254</name>
</gene>
<sequence length="272" mass="29372">MVNLVALQMTSTPNVEENLDTVASEMAAANIEKDSLVVLPECFACFGGKDKGQLEVAEVKGDGAIQRRLSSLAKQHQCYIVSGTFPVKTENPAKFSAACMLFGPSGELLADYRKIHMFDVSVNDNTGSYKESATTEAGSEVVTVQTPIGNIGLAVCYDVRFPGLFTAMGDIDILVLPAAFTQRTGEAHWHALLQARAIEKQCFVVAPNQSGVHANGRETYGHSIILSPWGETLAEQASKTGLVSANIDIAARETIKQNMPVAEHNRFRSHFV</sequence>
<dbReference type="InterPro" id="IPR003010">
    <property type="entry name" value="C-N_Hydrolase"/>
</dbReference>
<dbReference type="InterPro" id="IPR001110">
    <property type="entry name" value="UPF0012_CS"/>
</dbReference>
<dbReference type="SUPFAM" id="SSF56317">
    <property type="entry name" value="Carbon-nitrogen hydrolase"/>
    <property type="match status" value="1"/>
</dbReference>
<accession>A0A6T9XVG5</accession>
<dbReference type="EMBL" id="LR812090">
    <property type="protein sequence ID" value="CAB9492311.1"/>
    <property type="molecule type" value="Genomic_DNA"/>
</dbReference>
<dbReference type="AlphaFoldDB" id="A0A6T9XVG5"/>
<evidence type="ECO:0000256" key="1">
    <source>
        <dbReference type="ARBA" id="ARBA00010613"/>
    </source>
</evidence>
<evidence type="ECO:0000256" key="2">
    <source>
        <dbReference type="ARBA" id="ARBA00022801"/>
    </source>
</evidence>
<comment type="similarity">
    <text evidence="1">Belongs to the carbon-nitrogen hydrolase superfamily. NIT1/NIT2 family.</text>
</comment>
<evidence type="ECO:0000313" key="5">
    <source>
        <dbReference type="Proteomes" id="UP000509458"/>
    </source>
</evidence>
<proteinExistence type="inferred from homology"/>
<dbReference type="CDD" id="cd07572">
    <property type="entry name" value="nit"/>
    <property type="match status" value="1"/>
</dbReference>
<evidence type="ECO:0000259" key="3">
    <source>
        <dbReference type="PROSITE" id="PS50263"/>
    </source>
</evidence>
<evidence type="ECO:0000313" key="4">
    <source>
        <dbReference type="EMBL" id="CAB9492311.1"/>
    </source>
</evidence>
<feature type="domain" description="CN hydrolase" evidence="3">
    <location>
        <begin position="1"/>
        <end position="249"/>
    </location>
</feature>
<dbReference type="InterPro" id="IPR036526">
    <property type="entry name" value="C-N_Hydrolase_sf"/>
</dbReference>